<dbReference type="HOGENOM" id="CLU_1577404_0_0_10"/>
<feature type="domain" description="UPF0547" evidence="3">
    <location>
        <begin position="87"/>
        <end position="109"/>
    </location>
</feature>
<proteinExistence type="predicted"/>
<protein>
    <recommendedName>
        <fullName evidence="3">UPF0547 domain-containing protein</fullName>
    </recommendedName>
</protein>
<keyword evidence="2" id="KW-0472">Membrane</keyword>
<dbReference type="AlphaFoldDB" id="D5H6Z3"/>
<dbReference type="EMBL" id="FP565814">
    <property type="protein sequence ID" value="CBH23798.1"/>
    <property type="molecule type" value="Genomic_DNA"/>
</dbReference>
<dbReference type="Proteomes" id="UP000000933">
    <property type="component" value="Chromosome"/>
</dbReference>
<feature type="transmembrane region" description="Helical" evidence="2">
    <location>
        <begin position="140"/>
        <end position="167"/>
    </location>
</feature>
<sequence>MKHPAFTKKGASVDSPARRPPCGPRHRRRGPFLILGVRRRRSPGARATGGSVPRRNCPDQIWVSPNKEPTSASPHAVPDSAMALIDCPECAADVSEHAERCPHCGYPFEEPSGPDKGGVVLTDIDIGFNDWAVILLKAGLAAFPVAIIAVLLYFVLTIAGTALVGGIGG</sequence>
<name>D5H6Z3_SALRM</name>
<reference evidence="5" key="2">
    <citation type="submission" date="2010-04" db="EMBL/GenBank/DDBJ databases">
        <title>Genome sequence of Salinibacter ruber M8.</title>
        <authorList>
            <consortium name="Genoscope"/>
        </authorList>
    </citation>
    <scope>NUCLEOTIDE SEQUENCE [LARGE SCALE GENOMIC DNA]</scope>
    <source>
        <strain evidence="5">M8</strain>
    </source>
</reference>
<keyword evidence="2" id="KW-1133">Transmembrane helix</keyword>
<evidence type="ECO:0000256" key="2">
    <source>
        <dbReference type="SAM" id="Phobius"/>
    </source>
</evidence>
<gene>
    <name evidence="4" type="ordered locus">SRM_00877</name>
</gene>
<accession>D5H6Z3</accession>
<organism evidence="4 5">
    <name type="scientific">Salinibacter ruber (strain M8)</name>
    <dbReference type="NCBI Taxonomy" id="761659"/>
    <lineage>
        <taxon>Bacteria</taxon>
        <taxon>Pseudomonadati</taxon>
        <taxon>Rhodothermota</taxon>
        <taxon>Rhodothermia</taxon>
        <taxon>Rhodothermales</taxon>
        <taxon>Salinibacteraceae</taxon>
        <taxon>Salinibacter</taxon>
    </lineage>
</organism>
<evidence type="ECO:0000256" key="1">
    <source>
        <dbReference type="SAM" id="MobiDB-lite"/>
    </source>
</evidence>
<dbReference type="KEGG" id="srm:SRM_00877"/>
<evidence type="ECO:0000259" key="3">
    <source>
        <dbReference type="Pfam" id="PF10571"/>
    </source>
</evidence>
<feature type="region of interest" description="Disordered" evidence="1">
    <location>
        <begin position="1"/>
        <end position="31"/>
    </location>
</feature>
<evidence type="ECO:0000313" key="4">
    <source>
        <dbReference type="EMBL" id="CBH23798.1"/>
    </source>
</evidence>
<evidence type="ECO:0000313" key="5">
    <source>
        <dbReference type="Proteomes" id="UP000000933"/>
    </source>
</evidence>
<reference evidence="4 5" key="1">
    <citation type="journal article" date="2010" name="ISME J.">
        <title>Fine-scale evolution: genomic, phenotypic and ecological differentiation in two coexisting Salinibacter ruber strains.</title>
        <authorList>
            <person name="Pena A."/>
            <person name="Teeling H."/>
            <person name="Huerta-Cepas J."/>
            <person name="Santos F."/>
            <person name="Yarza P."/>
            <person name="Brito-Echeverria J."/>
            <person name="Lucio M."/>
            <person name="Schmitt-Kopplin P."/>
            <person name="Meseguer I."/>
            <person name="Schenowitz C."/>
            <person name="Dossat C."/>
            <person name="Barbe V."/>
            <person name="Dopazo J."/>
            <person name="Rossello-Mora R."/>
            <person name="Schuler M."/>
            <person name="Glockner F.O."/>
            <person name="Amann R."/>
            <person name="Gabaldon T."/>
            <person name="Anton J."/>
        </authorList>
    </citation>
    <scope>NUCLEOTIDE SEQUENCE [LARGE SCALE GENOMIC DNA]</scope>
    <source>
        <strain evidence="4 5">M8</strain>
    </source>
</reference>
<dbReference type="Pfam" id="PF10571">
    <property type="entry name" value="UPF0547"/>
    <property type="match status" value="1"/>
</dbReference>
<dbReference type="InterPro" id="IPR018886">
    <property type="entry name" value="UPF0547"/>
</dbReference>
<keyword evidence="2" id="KW-0812">Transmembrane</keyword>